<evidence type="ECO:0000313" key="10">
    <source>
        <dbReference type="Proteomes" id="UP001642483"/>
    </source>
</evidence>
<evidence type="ECO:0000256" key="1">
    <source>
        <dbReference type="ARBA" id="ARBA00000903"/>
    </source>
</evidence>
<dbReference type="Pfam" id="PF05724">
    <property type="entry name" value="TPMT"/>
    <property type="match status" value="1"/>
</dbReference>
<comment type="subcellular location">
    <subcellularLocation>
        <location evidence="2">Cytoplasm</location>
    </subcellularLocation>
</comment>
<dbReference type="InterPro" id="IPR025835">
    <property type="entry name" value="Thiopurine_S-MeTrfase"/>
</dbReference>
<keyword evidence="7" id="KW-0808">Transferase</keyword>
<evidence type="ECO:0000256" key="3">
    <source>
        <dbReference type="ARBA" id="ARBA00008145"/>
    </source>
</evidence>
<keyword evidence="6" id="KW-0489">Methyltransferase</keyword>
<dbReference type="EMBL" id="CAWYQH010000002">
    <property type="protein sequence ID" value="CAK8673503.1"/>
    <property type="molecule type" value="Genomic_DNA"/>
</dbReference>
<dbReference type="PANTHER" id="PTHR10259:SF11">
    <property type="entry name" value="THIOPURINE S-METHYLTRANSFERASE"/>
    <property type="match status" value="1"/>
</dbReference>
<gene>
    <name evidence="9" type="ORF">CVLEPA_LOCUS3292</name>
</gene>
<evidence type="ECO:0000256" key="7">
    <source>
        <dbReference type="ARBA" id="ARBA00022679"/>
    </source>
</evidence>
<dbReference type="PROSITE" id="PS51585">
    <property type="entry name" value="SAM_MT_TPMT"/>
    <property type="match status" value="1"/>
</dbReference>
<evidence type="ECO:0000313" key="9">
    <source>
        <dbReference type="EMBL" id="CAK8673503.1"/>
    </source>
</evidence>
<evidence type="ECO:0000256" key="2">
    <source>
        <dbReference type="ARBA" id="ARBA00004496"/>
    </source>
</evidence>
<dbReference type="Proteomes" id="UP001642483">
    <property type="component" value="Unassembled WGS sequence"/>
</dbReference>
<name>A0ABP0F605_CLALP</name>
<dbReference type="PANTHER" id="PTHR10259">
    <property type="entry name" value="THIOPURINE S-METHYLTRANSFERASE"/>
    <property type="match status" value="1"/>
</dbReference>
<evidence type="ECO:0000256" key="6">
    <source>
        <dbReference type="ARBA" id="ARBA00022603"/>
    </source>
</evidence>
<sequence length="234" mass="26506">MSEVSTFGNAIKSNSHNNDWIKRWEIGDTGFHMSQVHPYLLKLKDRFLKECSTVYVPLCGKTLDLIYLADEGHNVIGSECAEVGILQFFDDNKIKYERSLHPTAPFEVFKGIDKTITIYKGDFFQLDSVVMGRVDAIWDRGSFGAIHPSQQMKYGKIIHDIIKENGKYLLCTLRYEGVRTGNPYSVSENDVQVSFGQSFDISTLDSYESSDFDFVKQDGLKSAIATFNLLLPKS</sequence>
<protein>
    <recommendedName>
        <fullName evidence="4">thiopurine S-methyltransferase</fullName>
        <ecNumber evidence="4">2.1.1.67</ecNumber>
    </recommendedName>
</protein>
<evidence type="ECO:0000256" key="4">
    <source>
        <dbReference type="ARBA" id="ARBA00011905"/>
    </source>
</evidence>
<dbReference type="EC" id="2.1.1.67" evidence="4"/>
<dbReference type="SUPFAM" id="SSF53335">
    <property type="entry name" value="S-adenosyl-L-methionine-dependent methyltransferases"/>
    <property type="match status" value="1"/>
</dbReference>
<keyword evidence="8" id="KW-0949">S-adenosyl-L-methionine</keyword>
<dbReference type="PIRSF" id="PIRSF023956">
    <property type="entry name" value="Thiopurine_S-methyltransferase"/>
    <property type="match status" value="1"/>
</dbReference>
<keyword evidence="5" id="KW-0963">Cytoplasm</keyword>
<organism evidence="9 10">
    <name type="scientific">Clavelina lepadiformis</name>
    <name type="common">Light-bulb sea squirt</name>
    <name type="synonym">Ascidia lepadiformis</name>
    <dbReference type="NCBI Taxonomy" id="159417"/>
    <lineage>
        <taxon>Eukaryota</taxon>
        <taxon>Metazoa</taxon>
        <taxon>Chordata</taxon>
        <taxon>Tunicata</taxon>
        <taxon>Ascidiacea</taxon>
        <taxon>Aplousobranchia</taxon>
        <taxon>Clavelinidae</taxon>
        <taxon>Clavelina</taxon>
    </lineage>
</organism>
<dbReference type="InterPro" id="IPR008854">
    <property type="entry name" value="TPMT"/>
</dbReference>
<comment type="similarity">
    <text evidence="3">Belongs to the class I-like SAM-binding methyltransferase superfamily. TPMT family.</text>
</comment>
<comment type="caution">
    <text evidence="9">The sequence shown here is derived from an EMBL/GenBank/DDBJ whole genome shotgun (WGS) entry which is preliminary data.</text>
</comment>
<reference evidence="9 10" key="1">
    <citation type="submission" date="2024-02" db="EMBL/GenBank/DDBJ databases">
        <authorList>
            <person name="Daric V."/>
            <person name="Darras S."/>
        </authorList>
    </citation>
    <scope>NUCLEOTIDE SEQUENCE [LARGE SCALE GENOMIC DNA]</scope>
</reference>
<dbReference type="Gene3D" id="3.40.50.150">
    <property type="entry name" value="Vaccinia Virus protein VP39"/>
    <property type="match status" value="1"/>
</dbReference>
<dbReference type="InterPro" id="IPR029063">
    <property type="entry name" value="SAM-dependent_MTases_sf"/>
</dbReference>
<keyword evidence="10" id="KW-1185">Reference proteome</keyword>
<proteinExistence type="inferred from homology"/>
<accession>A0ABP0F605</accession>
<evidence type="ECO:0000256" key="5">
    <source>
        <dbReference type="ARBA" id="ARBA00022490"/>
    </source>
</evidence>
<evidence type="ECO:0000256" key="8">
    <source>
        <dbReference type="ARBA" id="ARBA00022691"/>
    </source>
</evidence>
<comment type="catalytic activity">
    <reaction evidence="1">
        <text>S-adenosyl-L-methionine + a thiopurine = S-adenosyl-L-homocysteine + a thiopurine S-methylether.</text>
        <dbReference type="EC" id="2.1.1.67"/>
    </reaction>
</comment>